<sequence length="41" mass="4644">MTVLLAGLRPVLFIHYTLTKAITRALVMGELFNQQDVEEDP</sequence>
<dbReference type="EMBL" id="MK697699">
    <property type="protein sequence ID" value="QHR89779.1"/>
    <property type="molecule type" value="Genomic_DNA"/>
</dbReference>
<geneLocation type="mitochondrion" evidence="1"/>
<evidence type="ECO:0000313" key="1">
    <source>
        <dbReference type="EMBL" id="QHR89779.1"/>
    </source>
</evidence>
<protein>
    <submittedName>
        <fullName evidence="1">Uncharacterized protein</fullName>
    </submittedName>
</protein>
<organism evidence="1">
    <name type="scientific">Picea sitchensis</name>
    <name type="common">Sitka spruce</name>
    <name type="synonym">Pinus sitchensis</name>
    <dbReference type="NCBI Taxonomy" id="3332"/>
    <lineage>
        <taxon>Eukaryota</taxon>
        <taxon>Viridiplantae</taxon>
        <taxon>Streptophyta</taxon>
        <taxon>Embryophyta</taxon>
        <taxon>Tracheophyta</taxon>
        <taxon>Spermatophyta</taxon>
        <taxon>Pinopsida</taxon>
        <taxon>Pinidae</taxon>
        <taxon>Conifers I</taxon>
        <taxon>Pinales</taxon>
        <taxon>Pinaceae</taxon>
        <taxon>Picea</taxon>
    </lineage>
</organism>
<keyword evidence="1" id="KW-0496">Mitochondrion</keyword>
<gene>
    <name evidence="1" type="primary">orf03824</name>
    <name evidence="1" type="ORF">Q903MT_gene3801</name>
</gene>
<reference evidence="1" key="1">
    <citation type="submission" date="2019-03" db="EMBL/GenBank/DDBJ databases">
        <title>Largest Complete Mitochondrial Genome of a Gymnosperm, Sitka Spruce (Picea sitchensis), Indicates Complex Physical Structure.</title>
        <authorList>
            <person name="Jackman S.D."/>
            <person name="Coombe L."/>
            <person name="Warren R."/>
            <person name="Kirk H."/>
            <person name="Trinh E."/>
            <person name="McLeod T."/>
            <person name="Pleasance S."/>
            <person name="Pandoh P."/>
            <person name="Zhao Y."/>
            <person name="Coope R."/>
            <person name="Bousquet J."/>
            <person name="Bohlmann J.C."/>
            <person name="Jones S.J.M."/>
            <person name="Birol I."/>
        </authorList>
    </citation>
    <scope>NUCLEOTIDE SEQUENCE</scope>
    <source>
        <strain evidence="1">Q903</strain>
    </source>
</reference>
<proteinExistence type="predicted"/>
<accession>A0A6B9XQF3</accession>
<dbReference type="AlphaFoldDB" id="A0A6B9XQF3"/>
<name>A0A6B9XQF3_PICSI</name>